<evidence type="ECO:0000313" key="2">
    <source>
        <dbReference type="EMBL" id="PHN99026.1"/>
    </source>
</evidence>
<dbReference type="Gene3D" id="3.40.630.30">
    <property type="match status" value="1"/>
</dbReference>
<dbReference type="Proteomes" id="UP000222163">
    <property type="component" value="Unassembled WGS sequence"/>
</dbReference>
<dbReference type="AlphaFoldDB" id="A0A2G1BYD7"/>
<reference evidence="2 3" key="1">
    <citation type="journal article" date="2016" name="Nat. Commun.">
        <title>Microbial interactions lead to rapid micro-scale successions on model marine particles.</title>
        <authorList>
            <person name="Datta M.S."/>
            <person name="Sliwerska E."/>
            <person name="Gore J."/>
            <person name="Polz M.F."/>
            <person name="Cordero O.X."/>
        </authorList>
    </citation>
    <scope>NUCLEOTIDE SEQUENCE [LARGE SCALE GENOMIC DNA]</scope>
    <source>
        <strain evidence="2 3">4G03</strain>
    </source>
</reference>
<dbReference type="RefSeq" id="WP_099214152.1">
    <property type="nucleotide sequence ID" value="NZ_JAUYVU010000013.1"/>
</dbReference>
<protein>
    <submittedName>
        <fullName evidence="2">Uncharacterized protein</fullName>
    </submittedName>
</protein>
<gene>
    <name evidence="2" type="ORF">CSC81_02280</name>
    <name evidence="1" type="ORF">Q8W23_14430</name>
</gene>
<organism evidence="2 3">
    <name type="scientific">Tenacibaculum discolor</name>
    <dbReference type="NCBI Taxonomy" id="361581"/>
    <lineage>
        <taxon>Bacteria</taxon>
        <taxon>Pseudomonadati</taxon>
        <taxon>Bacteroidota</taxon>
        <taxon>Flavobacteriia</taxon>
        <taxon>Flavobacteriales</taxon>
        <taxon>Flavobacteriaceae</taxon>
        <taxon>Tenacibaculum</taxon>
    </lineage>
</organism>
<keyword evidence="4" id="KW-1185">Reference proteome</keyword>
<evidence type="ECO:0000313" key="1">
    <source>
        <dbReference type="EMBL" id="MDP2542671.1"/>
    </source>
</evidence>
<dbReference type="Proteomes" id="UP001242342">
    <property type="component" value="Unassembled WGS sequence"/>
</dbReference>
<comment type="caution">
    <text evidence="2">The sequence shown here is derived from an EMBL/GenBank/DDBJ whole genome shotgun (WGS) entry which is preliminary data.</text>
</comment>
<reference evidence="1 4" key="3">
    <citation type="submission" date="2023-07" db="EMBL/GenBank/DDBJ databases">
        <title>Genome content predicts the carbon catabolic preferences of heterotrophic bacteria.</title>
        <authorList>
            <person name="Gralka M."/>
        </authorList>
    </citation>
    <scope>NUCLEOTIDE SEQUENCE [LARGE SCALE GENOMIC DNA]</scope>
    <source>
        <strain evidence="1 4">4G03</strain>
    </source>
</reference>
<reference evidence="2" key="2">
    <citation type="submission" date="2017-10" db="EMBL/GenBank/DDBJ databases">
        <authorList>
            <person name="Enke T.N."/>
            <person name="Cordero O.X."/>
        </authorList>
    </citation>
    <scope>NUCLEOTIDE SEQUENCE</scope>
    <source>
        <strain evidence="2">4G03</strain>
    </source>
</reference>
<dbReference type="SUPFAM" id="SSF55729">
    <property type="entry name" value="Acyl-CoA N-acyltransferases (Nat)"/>
    <property type="match status" value="1"/>
</dbReference>
<accession>A0A2G1BYD7</accession>
<dbReference type="EMBL" id="PDUU01000002">
    <property type="protein sequence ID" value="PHN99026.1"/>
    <property type="molecule type" value="Genomic_DNA"/>
</dbReference>
<sequence>MKNYLERLSTSEVLSLSKFVVEENFNHHVNGDEKKKIEKDILSVYQEEVKYIENSKIFVYKDDNGGITGAIRVLRWNYIDKLPIENIFGINPLLVLEDKELHEIWHIGRFAIKKGAKDPNLFKKLMVCAISPVCSHEGNIAFAECDSKLLRILSLLGIKAEVVGRPINYLGSETIPISLPHSGLIEFYEKNKHLISNNKLL</sequence>
<name>A0A2G1BYD7_9FLAO</name>
<evidence type="ECO:0000313" key="4">
    <source>
        <dbReference type="Proteomes" id="UP001242342"/>
    </source>
</evidence>
<dbReference type="EMBL" id="JAUYVU010000013">
    <property type="protein sequence ID" value="MDP2542671.1"/>
    <property type="molecule type" value="Genomic_DNA"/>
</dbReference>
<proteinExistence type="predicted"/>
<dbReference type="InterPro" id="IPR016181">
    <property type="entry name" value="Acyl_CoA_acyltransferase"/>
</dbReference>
<evidence type="ECO:0000313" key="3">
    <source>
        <dbReference type="Proteomes" id="UP000222163"/>
    </source>
</evidence>